<name>A0A368GV63_ANCCA</name>
<sequence>MLQNAKLRGAEELHALQKVCFIRLSLGTRLPKTGRDVYPVLARDTAPLPSLGRAFSILI</sequence>
<reference evidence="1 2" key="1">
    <citation type="submission" date="2014-10" db="EMBL/GenBank/DDBJ databases">
        <title>Draft genome of the hookworm Ancylostoma caninum.</title>
        <authorList>
            <person name="Mitreva M."/>
        </authorList>
    </citation>
    <scope>NUCLEOTIDE SEQUENCE [LARGE SCALE GENOMIC DNA]</scope>
    <source>
        <strain evidence="1 2">Baltimore</strain>
    </source>
</reference>
<organism evidence="1 2">
    <name type="scientific">Ancylostoma caninum</name>
    <name type="common">Dog hookworm</name>
    <dbReference type="NCBI Taxonomy" id="29170"/>
    <lineage>
        <taxon>Eukaryota</taxon>
        <taxon>Metazoa</taxon>
        <taxon>Ecdysozoa</taxon>
        <taxon>Nematoda</taxon>
        <taxon>Chromadorea</taxon>
        <taxon>Rhabditida</taxon>
        <taxon>Rhabditina</taxon>
        <taxon>Rhabditomorpha</taxon>
        <taxon>Strongyloidea</taxon>
        <taxon>Ancylostomatidae</taxon>
        <taxon>Ancylostomatinae</taxon>
        <taxon>Ancylostoma</taxon>
    </lineage>
</organism>
<dbReference type="Proteomes" id="UP000252519">
    <property type="component" value="Unassembled WGS sequence"/>
</dbReference>
<dbReference type="EMBL" id="JOJR01000050">
    <property type="protein sequence ID" value="RCN48214.1"/>
    <property type="molecule type" value="Genomic_DNA"/>
</dbReference>
<protein>
    <submittedName>
        <fullName evidence="1">Uncharacterized protein</fullName>
    </submittedName>
</protein>
<gene>
    <name evidence="1" type="ORF">ANCCAN_05760</name>
</gene>
<evidence type="ECO:0000313" key="2">
    <source>
        <dbReference type="Proteomes" id="UP000252519"/>
    </source>
</evidence>
<evidence type="ECO:0000313" key="1">
    <source>
        <dbReference type="EMBL" id="RCN48214.1"/>
    </source>
</evidence>
<dbReference type="AlphaFoldDB" id="A0A368GV63"/>
<keyword evidence="2" id="KW-1185">Reference proteome</keyword>
<comment type="caution">
    <text evidence="1">The sequence shown here is derived from an EMBL/GenBank/DDBJ whole genome shotgun (WGS) entry which is preliminary data.</text>
</comment>
<accession>A0A368GV63</accession>
<proteinExistence type="predicted"/>